<comment type="caution">
    <text evidence="2">The sequence shown here is derived from an EMBL/GenBank/DDBJ whole genome shotgun (WGS) entry which is preliminary data.</text>
</comment>
<name>G4TJ88_SERID</name>
<protein>
    <submittedName>
        <fullName evidence="2">Uncharacterized protein</fullName>
    </submittedName>
</protein>
<dbReference type="PANTHER" id="PTHR35043">
    <property type="entry name" value="TRANSCRIPTION FACTOR DOMAIN-CONTAINING PROTEIN"/>
    <property type="match status" value="1"/>
</dbReference>
<dbReference type="InParanoid" id="G4TJ88"/>
<reference evidence="2 3" key="1">
    <citation type="journal article" date="2011" name="PLoS Pathog.">
        <title>Endophytic Life Strategies Decoded by Genome and Transcriptome Analyses of the Mutualistic Root Symbiont Piriformospora indica.</title>
        <authorList>
            <person name="Zuccaro A."/>
            <person name="Lahrmann U."/>
            <person name="Guldener U."/>
            <person name="Langen G."/>
            <person name="Pfiffi S."/>
            <person name="Biedenkopf D."/>
            <person name="Wong P."/>
            <person name="Samans B."/>
            <person name="Grimm C."/>
            <person name="Basiewicz M."/>
            <person name="Murat C."/>
            <person name="Martin F."/>
            <person name="Kogel K.H."/>
        </authorList>
    </citation>
    <scope>NUCLEOTIDE SEQUENCE [LARGE SCALE GENOMIC DNA]</scope>
    <source>
        <strain evidence="2 3">DSM 11827</strain>
    </source>
</reference>
<accession>G4TJ88</accession>
<evidence type="ECO:0000313" key="3">
    <source>
        <dbReference type="Proteomes" id="UP000007148"/>
    </source>
</evidence>
<keyword evidence="1" id="KW-1133">Transmembrane helix</keyword>
<dbReference type="eggNOG" id="ENOG502SPX8">
    <property type="taxonomic scope" value="Eukaryota"/>
</dbReference>
<dbReference type="OrthoDB" id="3029001at2759"/>
<feature type="transmembrane region" description="Helical" evidence="1">
    <location>
        <begin position="252"/>
        <end position="272"/>
    </location>
</feature>
<evidence type="ECO:0000256" key="1">
    <source>
        <dbReference type="SAM" id="Phobius"/>
    </source>
</evidence>
<organism evidence="2 3">
    <name type="scientific">Serendipita indica (strain DSM 11827)</name>
    <name type="common">Root endophyte fungus</name>
    <name type="synonym">Piriformospora indica</name>
    <dbReference type="NCBI Taxonomy" id="1109443"/>
    <lineage>
        <taxon>Eukaryota</taxon>
        <taxon>Fungi</taxon>
        <taxon>Dikarya</taxon>
        <taxon>Basidiomycota</taxon>
        <taxon>Agaricomycotina</taxon>
        <taxon>Agaricomycetes</taxon>
        <taxon>Sebacinales</taxon>
        <taxon>Serendipitaceae</taxon>
        <taxon>Serendipita</taxon>
    </lineage>
</organism>
<sequence length="368" mass="41448">MAVLQFAKATKLTMKILELENGKTKATRQHGFFILMSGFHLFKRDRTLFPNKIEENGREEARLLGKESAVEAGDSQCDHTPNERRINVVEEVGNPVHPLDEFDVFRLIEAGKLCLPPSTEPQDRCKSDGLAKFLFVVQTLWFIAQFIARKVSKLPLTKLEVITLGYTLLTVAMYIAWWDKPYRVTSPIRVYETLPECTKKQEELKRGMEETGFVSMAIWYAAGAQGGYIDLRSVRGVPLFHSGYIGKEFSDLSSLLTTIIVGTLFGAVHFLAWSSPFPSTHMQFLWRFATIVMTAVPSTTIVITLFGVPIGEYVSKILGALILFSLFLLPPLYFVGRGITIVLALVTLATLPLDAYRDVEWSDFFPHI</sequence>
<feature type="transmembrane region" description="Helical" evidence="1">
    <location>
        <begin position="284"/>
        <end position="306"/>
    </location>
</feature>
<keyword evidence="1" id="KW-0472">Membrane</keyword>
<keyword evidence="3" id="KW-1185">Reference proteome</keyword>
<dbReference type="PANTHER" id="PTHR35043:SF7">
    <property type="entry name" value="TRANSCRIPTION FACTOR DOMAIN-CONTAINING PROTEIN"/>
    <property type="match status" value="1"/>
</dbReference>
<evidence type="ECO:0000313" key="2">
    <source>
        <dbReference type="EMBL" id="CCA71381.1"/>
    </source>
</evidence>
<dbReference type="OMA" id="EMANHLE"/>
<proteinExistence type="predicted"/>
<dbReference type="Proteomes" id="UP000007148">
    <property type="component" value="Unassembled WGS sequence"/>
</dbReference>
<dbReference type="HOGENOM" id="CLU_022883_6_0_1"/>
<feature type="transmembrane region" description="Helical" evidence="1">
    <location>
        <begin position="313"/>
        <end position="333"/>
    </location>
</feature>
<dbReference type="EMBL" id="CAFZ01000117">
    <property type="protein sequence ID" value="CCA71381.1"/>
    <property type="molecule type" value="Genomic_DNA"/>
</dbReference>
<feature type="transmembrane region" description="Helical" evidence="1">
    <location>
        <begin position="129"/>
        <end position="147"/>
    </location>
</feature>
<feature type="transmembrane region" description="Helical" evidence="1">
    <location>
        <begin position="159"/>
        <end position="177"/>
    </location>
</feature>
<keyword evidence="1" id="KW-0812">Transmembrane</keyword>
<gene>
    <name evidence="2" type="ORF">PIIN_05320</name>
</gene>
<dbReference type="AlphaFoldDB" id="G4TJ88"/>